<dbReference type="EMBL" id="WNNK01000028">
    <property type="protein sequence ID" value="MUF07627.1"/>
    <property type="molecule type" value="Genomic_DNA"/>
</dbReference>
<dbReference type="Gene3D" id="2.10.260.10">
    <property type="match status" value="1"/>
</dbReference>
<evidence type="ECO:0000313" key="1">
    <source>
        <dbReference type="EMBL" id="MUF07627.1"/>
    </source>
</evidence>
<dbReference type="InterPro" id="IPR037914">
    <property type="entry name" value="SpoVT-AbrB_sf"/>
</dbReference>
<accession>A0A6I3WBJ9</accession>
<name>A0A6I3WBJ9_9PSED</name>
<comment type="caution">
    <text evidence="1">The sequence shown here is derived from an EMBL/GenBank/DDBJ whole genome shotgun (WGS) entry which is preliminary data.</text>
</comment>
<sequence>MHSKQVTIEDWDGDGAIRLPDETLQELGLDVGDTLYLVETYVGTQKSFVLSTTPKIADRMDELVEELSHEAGTALR</sequence>
<dbReference type="SUPFAM" id="SSF89447">
    <property type="entry name" value="AbrB/MazE/MraZ-like"/>
    <property type="match status" value="1"/>
</dbReference>
<dbReference type="GO" id="GO:0003677">
    <property type="term" value="F:DNA binding"/>
    <property type="evidence" value="ECO:0007669"/>
    <property type="project" value="UniProtKB-KW"/>
</dbReference>
<dbReference type="OrthoDB" id="6898838at2"/>
<organism evidence="1 2">
    <name type="scientific">Pseudomonas spelaei</name>
    <dbReference type="NCBI Taxonomy" id="1055469"/>
    <lineage>
        <taxon>Bacteria</taxon>
        <taxon>Pseudomonadati</taxon>
        <taxon>Pseudomonadota</taxon>
        <taxon>Gammaproteobacteria</taxon>
        <taxon>Pseudomonadales</taxon>
        <taxon>Pseudomonadaceae</taxon>
        <taxon>Pseudomonas</taxon>
    </lineage>
</organism>
<dbReference type="AlphaFoldDB" id="A0A6I3WBJ9"/>
<keyword evidence="2" id="KW-1185">Reference proteome</keyword>
<dbReference type="Proteomes" id="UP000438196">
    <property type="component" value="Unassembled WGS sequence"/>
</dbReference>
<gene>
    <name evidence="1" type="ORF">GNF76_25055</name>
</gene>
<reference evidence="1 2" key="1">
    <citation type="submission" date="2019-11" db="EMBL/GenBank/DDBJ databases">
        <title>Pseudomonas karstica sp. nov. and Pseudomonas spelaei sp. nov. from karst caves.</title>
        <authorList>
            <person name="Zeman M."/>
        </authorList>
    </citation>
    <scope>NUCLEOTIDE SEQUENCE [LARGE SCALE GENOMIC DNA]</scope>
    <source>
        <strain evidence="1 2">CCM 7893</strain>
    </source>
</reference>
<dbReference type="RefSeq" id="WP_155585767.1">
    <property type="nucleotide sequence ID" value="NZ_JBHSTH010000020.1"/>
</dbReference>
<keyword evidence="1" id="KW-0238">DNA-binding</keyword>
<proteinExistence type="predicted"/>
<evidence type="ECO:0000313" key="2">
    <source>
        <dbReference type="Proteomes" id="UP000438196"/>
    </source>
</evidence>
<protein>
    <submittedName>
        <fullName evidence="1">AbrB/MazE/SpoVT family DNA-binding domain-containing protein</fullName>
    </submittedName>
</protein>